<organism evidence="3 4">
    <name type="scientific">Leptospira harrisiae</name>
    <dbReference type="NCBI Taxonomy" id="2023189"/>
    <lineage>
        <taxon>Bacteria</taxon>
        <taxon>Pseudomonadati</taxon>
        <taxon>Spirochaetota</taxon>
        <taxon>Spirochaetia</taxon>
        <taxon>Leptospirales</taxon>
        <taxon>Leptospiraceae</taxon>
        <taxon>Leptospira</taxon>
    </lineage>
</organism>
<evidence type="ECO:0000256" key="1">
    <source>
        <dbReference type="ARBA" id="ARBA00006525"/>
    </source>
</evidence>
<feature type="domain" description="Smf/DprA SLOG" evidence="2">
    <location>
        <begin position="63"/>
        <end position="268"/>
    </location>
</feature>
<dbReference type="InterPro" id="IPR003488">
    <property type="entry name" value="DprA"/>
</dbReference>
<evidence type="ECO:0000259" key="2">
    <source>
        <dbReference type="Pfam" id="PF02481"/>
    </source>
</evidence>
<sequence>MVVSILGHPRITSFLRRTKIWRNFKSFSELYLTLPQYFEEDFWNQCLSECIQWEKSKDIHWKLVSFYDPEYPKNLKEIYDPPFVFVCLGNVQLLQSSLVAIVGTRKSSPVSLSATRKLVELLSINKDLAVVSGMALGIDRQAFFSALDLNVPVIGVLGTTLGMEYPPGNRDLYKRIKEDPNQLLITEFLLKTEPAKWTFPKRNRVISGLSDKVYIMESGRKSGTISTAYSAMEQNREIFVFDHPKQFDNEGGKLLIRQGAQRLFSEMKIPKEKMILESKEMSYEEWKNKRTIPSGIRRDGEWDLDLTL</sequence>
<dbReference type="Proteomes" id="UP000232145">
    <property type="component" value="Unassembled WGS sequence"/>
</dbReference>
<dbReference type="NCBIfam" id="TIGR00732">
    <property type="entry name" value="dprA"/>
    <property type="match status" value="1"/>
</dbReference>
<dbReference type="GO" id="GO:0009294">
    <property type="term" value="P:DNA-mediated transformation"/>
    <property type="evidence" value="ECO:0007669"/>
    <property type="project" value="InterPro"/>
</dbReference>
<comment type="similarity">
    <text evidence="1">Belongs to the DprA/Smf family.</text>
</comment>
<dbReference type="Pfam" id="PF02481">
    <property type="entry name" value="DNA_processg_A"/>
    <property type="match status" value="1"/>
</dbReference>
<dbReference type="Gene3D" id="3.40.50.450">
    <property type="match status" value="1"/>
</dbReference>
<reference evidence="3 4" key="1">
    <citation type="submission" date="2017-07" db="EMBL/GenBank/DDBJ databases">
        <title>Leptospira spp. isolated from tropical soils.</title>
        <authorList>
            <person name="Thibeaux R."/>
            <person name="Iraola G."/>
            <person name="Ferres I."/>
            <person name="Bierque E."/>
            <person name="Girault D."/>
            <person name="Soupe-Gilbert M.-E."/>
            <person name="Picardeau M."/>
            <person name="Goarant C."/>
        </authorList>
    </citation>
    <scope>NUCLEOTIDE SEQUENCE [LARGE SCALE GENOMIC DNA]</scope>
    <source>
        <strain evidence="3 4">FH2-B-A1</strain>
    </source>
</reference>
<dbReference type="RefSeq" id="WP_100742012.1">
    <property type="nucleotide sequence ID" value="NZ_NPDW01000001.1"/>
</dbReference>
<evidence type="ECO:0000313" key="3">
    <source>
        <dbReference type="EMBL" id="PJZ85128.1"/>
    </source>
</evidence>
<keyword evidence="4" id="KW-1185">Reference proteome</keyword>
<dbReference type="OrthoDB" id="9785707at2"/>
<dbReference type="PANTHER" id="PTHR43022">
    <property type="entry name" value="PROTEIN SMF"/>
    <property type="match status" value="1"/>
</dbReference>
<name>A0A2N0ALD8_9LEPT</name>
<dbReference type="AlphaFoldDB" id="A0A2N0ALD8"/>
<proteinExistence type="inferred from homology"/>
<dbReference type="SUPFAM" id="SSF102405">
    <property type="entry name" value="MCP/YpsA-like"/>
    <property type="match status" value="1"/>
</dbReference>
<protein>
    <submittedName>
        <fullName evidence="3">DNA-protecting protein DprA</fullName>
    </submittedName>
</protein>
<evidence type="ECO:0000313" key="4">
    <source>
        <dbReference type="Proteomes" id="UP000232145"/>
    </source>
</evidence>
<comment type="caution">
    <text evidence="3">The sequence shown here is derived from an EMBL/GenBank/DDBJ whole genome shotgun (WGS) entry which is preliminary data.</text>
</comment>
<dbReference type="InterPro" id="IPR057666">
    <property type="entry name" value="DrpA_SLOG"/>
</dbReference>
<gene>
    <name evidence="3" type="primary">dprA</name>
    <name evidence="3" type="ORF">CH364_02340</name>
</gene>
<accession>A0A2N0ALD8</accession>
<dbReference type="EMBL" id="NPDX01000001">
    <property type="protein sequence ID" value="PJZ85128.1"/>
    <property type="molecule type" value="Genomic_DNA"/>
</dbReference>
<dbReference type="PANTHER" id="PTHR43022:SF1">
    <property type="entry name" value="PROTEIN SMF"/>
    <property type="match status" value="1"/>
</dbReference>